<organism evidence="2">
    <name type="scientific">Fusarium oxysporum f. sp. cepae</name>
    <dbReference type="NCBI Taxonomy" id="396571"/>
    <lineage>
        <taxon>Eukaryota</taxon>
        <taxon>Fungi</taxon>
        <taxon>Dikarya</taxon>
        <taxon>Ascomycota</taxon>
        <taxon>Pezizomycotina</taxon>
        <taxon>Sordariomycetes</taxon>
        <taxon>Hypocreomycetidae</taxon>
        <taxon>Hypocreales</taxon>
        <taxon>Nectriaceae</taxon>
        <taxon>Fusarium</taxon>
        <taxon>Fusarium oxysporum species complex</taxon>
    </lineage>
</organism>
<dbReference type="EMBL" id="MRCU01000006">
    <property type="protein sequence ID" value="RKK15886.1"/>
    <property type="molecule type" value="Genomic_DNA"/>
</dbReference>
<protein>
    <submittedName>
        <fullName evidence="2">Uncharacterized protein</fullName>
    </submittedName>
</protein>
<proteinExistence type="predicted"/>
<feature type="compositionally biased region" description="Polar residues" evidence="1">
    <location>
        <begin position="51"/>
        <end position="60"/>
    </location>
</feature>
<reference evidence="2" key="1">
    <citation type="journal article" date="2018" name="Sci. Rep.">
        <title>Characterisation of pathogen-specific regions and novel effector candidates in Fusarium oxysporum f. sp. cepae.</title>
        <authorList>
            <person name="Armitage A.D."/>
            <person name="Taylor A."/>
            <person name="Sobczyk M.K."/>
            <person name="Baxter L."/>
            <person name="Greenfield B.P."/>
            <person name="Bates H.J."/>
            <person name="Wilson F."/>
            <person name="Jackson A.C."/>
            <person name="Ott S."/>
            <person name="Harrison R.J."/>
            <person name="Clarkson J.P."/>
        </authorList>
    </citation>
    <scope>NUCLEOTIDE SEQUENCE [LARGE SCALE GENOMIC DNA]</scope>
    <source>
        <strain evidence="2">FoC_Fus2</strain>
    </source>
</reference>
<evidence type="ECO:0000313" key="2">
    <source>
        <dbReference type="EMBL" id="RKK15886.1"/>
    </source>
</evidence>
<feature type="compositionally biased region" description="Polar residues" evidence="1">
    <location>
        <begin position="32"/>
        <end position="43"/>
    </location>
</feature>
<feature type="region of interest" description="Disordered" evidence="1">
    <location>
        <begin position="1"/>
        <end position="60"/>
    </location>
</feature>
<name>A0A3L6ND30_FUSOX</name>
<accession>A0A3L6ND30</accession>
<dbReference type="Proteomes" id="UP000270866">
    <property type="component" value="Chromosome 8"/>
</dbReference>
<comment type="caution">
    <text evidence="2">The sequence shown here is derived from an EMBL/GenBank/DDBJ whole genome shotgun (WGS) entry which is preliminary data.</text>
</comment>
<evidence type="ECO:0000256" key="1">
    <source>
        <dbReference type="SAM" id="MobiDB-lite"/>
    </source>
</evidence>
<gene>
    <name evidence="2" type="ORF">BFJ65_g9463</name>
</gene>
<dbReference type="AlphaFoldDB" id="A0A3L6ND30"/>
<sequence length="275" mass="31295">MFGSPENSRMPDVSEPRSTDAGYFSPDLRNPVEQSLQPAQSSERNMETQEARSVSSPEAVSQSLRQLVESRITSPAGMFGGPEDLQLLSVREFRSQIAGYFSRDFNVPGPQFPEKPHDQCEKMDDAKARYEDLWLSNKLFWDLILRIQLNSVTSDVEVLRPAVDLVLDVVVGRILPQLRPEYHPVLEESHLQALSRRLSALELRLQTDMGTCGKLPKMLCGCIIPIKRPKNKDKLWTRHLTIRKDEKGRSEDQGFKFRDLTGLLRLVNFSLACLQ</sequence>